<dbReference type="InterPro" id="IPR013424">
    <property type="entry name" value="Ice-binding_C"/>
</dbReference>
<protein>
    <recommendedName>
        <fullName evidence="4">PEP-CTERM protein-sorting domain-containing protein</fullName>
    </recommendedName>
</protein>
<evidence type="ECO:0008006" key="4">
    <source>
        <dbReference type="Google" id="ProtNLM"/>
    </source>
</evidence>
<evidence type="ECO:0000256" key="1">
    <source>
        <dbReference type="SAM" id="SignalP"/>
    </source>
</evidence>
<proteinExistence type="predicted"/>
<name>A0A290QDX8_9BACT</name>
<dbReference type="Proteomes" id="UP000217265">
    <property type="component" value="Chromosome"/>
</dbReference>
<evidence type="ECO:0000313" key="2">
    <source>
        <dbReference type="EMBL" id="ATC65420.1"/>
    </source>
</evidence>
<dbReference type="NCBIfam" id="TIGR02595">
    <property type="entry name" value="PEP_CTERM"/>
    <property type="match status" value="1"/>
</dbReference>
<dbReference type="KEGG" id="vbh:CMV30_16530"/>
<evidence type="ECO:0000313" key="3">
    <source>
        <dbReference type="Proteomes" id="UP000217265"/>
    </source>
</evidence>
<gene>
    <name evidence="2" type="ORF">CMV30_16530</name>
</gene>
<dbReference type="EMBL" id="CP023344">
    <property type="protein sequence ID" value="ATC65420.1"/>
    <property type="molecule type" value="Genomic_DNA"/>
</dbReference>
<dbReference type="AlphaFoldDB" id="A0A290QDX8"/>
<keyword evidence="3" id="KW-1185">Reference proteome</keyword>
<feature type="chain" id="PRO_5012832380" description="PEP-CTERM protein-sorting domain-containing protein" evidence="1">
    <location>
        <begin position="23"/>
        <end position="252"/>
    </location>
</feature>
<feature type="signal peptide" evidence="1">
    <location>
        <begin position="1"/>
        <end position="22"/>
    </location>
</feature>
<organism evidence="2 3">
    <name type="scientific">Nibricoccus aquaticus</name>
    <dbReference type="NCBI Taxonomy" id="2576891"/>
    <lineage>
        <taxon>Bacteria</taxon>
        <taxon>Pseudomonadati</taxon>
        <taxon>Verrucomicrobiota</taxon>
        <taxon>Opitutia</taxon>
        <taxon>Opitutales</taxon>
        <taxon>Opitutaceae</taxon>
        <taxon>Nibricoccus</taxon>
    </lineage>
</organism>
<sequence length="252" mass="25642">MNIPRSLLFITGLAALPPLATAQLTWTNAGADYLFSNSANWAGNIVPNSGADLSLASSDFVGLDNGGDFLANSLTIQSGVSGAFLPAGAETLSLGSGGISNLGSGIDFQVALNVTASQTWHVGSGTFLLNNLLGIASGAVLTINVGSGAWFDFAMAGDNPDWFGAINFTGDLTGASLFANGTGFTAQKLSQITLDGVAAQLDGNRFVTGSVPTAVPEPSTYALTAGGALLCLALTRRIRARRIRTSNLPATI</sequence>
<dbReference type="RefSeq" id="WP_096057050.1">
    <property type="nucleotide sequence ID" value="NZ_CP023344.1"/>
</dbReference>
<accession>A0A290QDX8</accession>
<keyword evidence="1" id="KW-0732">Signal</keyword>
<reference evidence="2 3" key="1">
    <citation type="submission" date="2017-09" db="EMBL/GenBank/DDBJ databases">
        <title>Complete genome sequence of Verrucomicrobial strain HZ-65, isolated from freshwater.</title>
        <authorList>
            <person name="Choi A."/>
        </authorList>
    </citation>
    <scope>NUCLEOTIDE SEQUENCE [LARGE SCALE GENOMIC DNA]</scope>
    <source>
        <strain evidence="2 3">HZ-65</strain>
    </source>
</reference>